<dbReference type="AlphaFoldDB" id="A0A383BB72"/>
<protein>
    <submittedName>
        <fullName evidence="1">Uncharacterized protein</fullName>
    </submittedName>
</protein>
<accession>A0A383BB72</accession>
<proteinExistence type="predicted"/>
<name>A0A383BB72_9ZZZZ</name>
<organism evidence="1">
    <name type="scientific">marine metagenome</name>
    <dbReference type="NCBI Taxonomy" id="408172"/>
    <lineage>
        <taxon>unclassified sequences</taxon>
        <taxon>metagenomes</taxon>
        <taxon>ecological metagenomes</taxon>
    </lineage>
</organism>
<dbReference type="EMBL" id="UINC01199006">
    <property type="protein sequence ID" value="SVE17232.1"/>
    <property type="molecule type" value="Genomic_DNA"/>
</dbReference>
<feature type="non-terminal residue" evidence="1">
    <location>
        <position position="109"/>
    </location>
</feature>
<sequence length="109" mass="12419">MKKWIGIVLMFVALMFILSNINKIEVAEEVIEEISEPKYEYGILVDSFKVTKGTVKQDQTLGEILYANHIDHPQIAEVVKKSKGIFDVRRVNTGKDYTIICKNDSTEKA</sequence>
<gene>
    <name evidence="1" type="ORF">METZ01_LOCUS470086</name>
</gene>
<reference evidence="1" key="1">
    <citation type="submission" date="2018-05" db="EMBL/GenBank/DDBJ databases">
        <authorList>
            <person name="Lanie J.A."/>
            <person name="Ng W.-L."/>
            <person name="Kazmierczak K.M."/>
            <person name="Andrzejewski T.M."/>
            <person name="Davidsen T.M."/>
            <person name="Wayne K.J."/>
            <person name="Tettelin H."/>
            <person name="Glass J.I."/>
            <person name="Rusch D."/>
            <person name="Podicherti R."/>
            <person name="Tsui H.-C.T."/>
            <person name="Winkler M.E."/>
        </authorList>
    </citation>
    <scope>NUCLEOTIDE SEQUENCE</scope>
</reference>
<evidence type="ECO:0000313" key="1">
    <source>
        <dbReference type="EMBL" id="SVE17232.1"/>
    </source>
</evidence>